<name>A0ABN8MLJ0_9CNID</name>
<dbReference type="PROSITE" id="PS00237">
    <property type="entry name" value="G_PROTEIN_RECEP_F1_1"/>
    <property type="match status" value="1"/>
</dbReference>
<proteinExistence type="inferred from homology"/>
<evidence type="ECO:0000256" key="8">
    <source>
        <dbReference type="ARBA" id="ARBA00023180"/>
    </source>
</evidence>
<sequence>MAVLEICLIASGVLIFAAANIMAIKHYVSASSFNKSSSSVTLVGFSATPVSYQAKGIALSSALVFEGVLIFGANLLAIFLFVLEKKLRKKSLFLVINMSLADTMLGAVSLPFFLDSTLAHASLFSAVSISCERFYAIFWPMKHKVSSKRAYHIAICIVWTSAVIVSVIFALPFYLLTQKQIAFFIWIPFPIISLFLVCCCNFGIWRKFQKINIRSQEHNRALQNQRLTKTLVFVSAMAVLTWLPLIIFNVAFVQDSTPTQQWYLANGIINLFNFSNSILNPVVYALRIPEMRQSLFSCCSRRREAVMNREDIELERKRRGEINVNVAAVLSPVIQTRKLPTYPSQPEQTFEQNSMDTKL</sequence>
<evidence type="ECO:0000256" key="9">
    <source>
        <dbReference type="ARBA" id="ARBA00023224"/>
    </source>
</evidence>
<comment type="similarity">
    <text evidence="10">Belongs to the G-protein coupled receptor 1 family.</text>
</comment>
<dbReference type="PROSITE" id="PS50262">
    <property type="entry name" value="G_PROTEIN_RECEP_F1_2"/>
    <property type="match status" value="1"/>
</dbReference>
<gene>
    <name evidence="14" type="ORF">PEVE_00038257</name>
</gene>
<dbReference type="InterPro" id="IPR000276">
    <property type="entry name" value="GPCR_Rhodpsn"/>
</dbReference>
<feature type="transmembrane region" description="Helical" evidence="12">
    <location>
        <begin position="92"/>
        <end position="113"/>
    </location>
</feature>
<feature type="transmembrane region" description="Helical" evidence="12">
    <location>
        <begin position="264"/>
        <end position="286"/>
    </location>
</feature>
<protein>
    <recommendedName>
        <fullName evidence="13">G-protein coupled receptors family 1 profile domain-containing protein</fullName>
    </recommendedName>
</protein>
<evidence type="ECO:0000259" key="13">
    <source>
        <dbReference type="PROSITE" id="PS50262"/>
    </source>
</evidence>
<evidence type="ECO:0000256" key="2">
    <source>
        <dbReference type="ARBA" id="ARBA00022475"/>
    </source>
</evidence>
<accession>A0ABN8MLJ0</accession>
<feature type="compositionally biased region" description="Polar residues" evidence="11">
    <location>
        <begin position="342"/>
        <end position="359"/>
    </location>
</feature>
<keyword evidence="6 12" id="KW-0472">Membrane</keyword>
<feature type="transmembrane region" description="Helical" evidence="12">
    <location>
        <begin position="119"/>
        <end position="138"/>
    </location>
</feature>
<dbReference type="SUPFAM" id="SSF81321">
    <property type="entry name" value="Family A G protein-coupled receptor-like"/>
    <property type="match status" value="1"/>
</dbReference>
<organism evidence="14 15">
    <name type="scientific">Porites evermanni</name>
    <dbReference type="NCBI Taxonomy" id="104178"/>
    <lineage>
        <taxon>Eukaryota</taxon>
        <taxon>Metazoa</taxon>
        <taxon>Cnidaria</taxon>
        <taxon>Anthozoa</taxon>
        <taxon>Hexacorallia</taxon>
        <taxon>Scleractinia</taxon>
        <taxon>Fungiina</taxon>
        <taxon>Poritidae</taxon>
        <taxon>Porites</taxon>
    </lineage>
</organism>
<keyword evidence="4 12" id="KW-1133">Transmembrane helix</keyword>
<feature type="transmembrane region" description="Helical" evidence="12">
    <location>
        <begin position="181"/>
        <end position="205"/>
    </location>
</feature>
<keyword evidence="15" id="KW-1185">Reference proteome</keyword>
<dbReference type="PANTHER" id="PTHR24246">
    <property type="entry name" value="OLFACTORY RECEPTOR AND ADENOSINE RECEPTOR"/>
    <property type="match status" value="1"/>
</dbReference>
<feature type="transmembrane region" description="Helical" evidence="12">
    <location>
        <begin position="54"/>
        <end position="83"/>
    </location>
</feature>
<feature type="domain" description="G-protein coupled receptors family 1 profile" evidence="13">
    <location>
        <begin position="73"/>
        <end position="284"/>
    </location>
</feature>
<dbReference type="PRINTS" id="PR00237">
    <property type="entry name" value="GPCRRHODOPSN"/>
</dbReference>
<comment type="subcellular location">
    <subcellularLocation>
        <location evidence="1">Cell membrane</location>
        <topology evidence="1">Multi-pass membrane protein</topology>
    </subcellularLocation>
</comment>
<evidence type="ECO:0000256" key="7">
    <source>
        <dbReference type="ARBA" id="ARBA00023170"/>
    </source>
</evidence>
<keyword evidence="9 10" id="KW-0807">Transducer</keyword>
<keyword evidence="8" id="KW-0325">Glycoprotein</keyword>
<keyword evidence="5 10" id="KW-0297">G-protein coupled receptor</keyword>
<feature type="region of interest" description="Disordered" evidence="11">
    <location>
        <begin position="340"/>
        <end position="359"/>
    </location>
</feature>
<evidence type="ECO:0000256" key="12">
    <source>
        <dbReference type="SAM" id="Phobius"/>
    </source>
</evidence>
<dbReference type="Pfam" id="PF00001">
    <property type="entry name" value="7tm_1"/>
    <property type="match status" value="1"/>
</dbReference>
<evidence type="ECO:0000256" key="10">
    <source>
        <dbReference type="RuleBase" id="RU000688"/>
    </source>
</evidence>
<feature type="transmembrane region" description="Helical" evidence="12">
    <location>
        <begin position="230"/>
        <end position="252"/>
    </location>
</feature>
<evidence type="ECO:0000256" key="4">
    <source>
        <dbReference type="ARBA" id="ARBA00022989"/>
    </source>
</evidence>
<comment type="caution">
    <text evidence="14">The sequence shown here is derived from an EMBL/GenBank/DDBJ whole genome shotgun (WGS) entry which is preliminary data.</text>
</comment>
<dbReference type="Gene3D" id="1.20.1070.10">
    <property type="entry name" value="Rhodopsin 7-helix transmembrane proteins"/>
    <property type="match status" value="1"/>
</dbReference>
<keyword evidence="7 10" id="KW-0675">Receptor</keyword>
<keyword evidence="3 10" id="KW-0812">Transmembrane</keyword>
<evidence type="ECO:0000256" key="11">
    <source>
        <dbReference type="SAM" id="MobiDB-lite"/>
    </source>
</evidence>
<evidence type="ECO:0000256" key="1">
    <source>
        <dbReference type="ARBA" id="ARBA00004651"/>
    </source>
</evidence>
<evidence type="ECO:0000313" key="14">
    <source>
        <dbReference type="EMBL" id="CAH3030615.1"/>
    </source>
</evidence>
<dbReference type="CDD" id="cd00637">
    <property type="entry name" value="7tm_classA_rhodopsin-like"/>
    <property type="match status" value="1"/>
</dbReference>
<dbReference type="InterPro" id="IPR017452">
    <property type="entry name" value="GPCR_Rhodpsn_7TM"/>
</dbReference>
<reference evidence="14 15" key="1">
    <citation type="submission" date="2022-05" db="EMBL/GenBank/DDBJ databases">
        <authorList>
            <consortium name="Genoscope - CEA"/>
            <person name="William W."/>
        </authorList>
    </citation>
    <scope>NUCLEOTIDE SEQUENCE [LARGE SCALE GENOMIC DNA]</scope>
</reference>
<feature type="transmembrane region" description="Helical" evidence="12">
    <location>
        <begin position="150"/>
        <end position="175"/>
    </location>
</feature>
<dbReference type="Proteomes" id="UP001159427">
    <property type="component" value="Unassembled WGS sequence"/>
</dbReference>
<dbReference type="EMBL" id="CALNXI010000644">
    <property type="protein sequence ID" value="CAH3030615.1"/>
    <property type="molecule type" value="Genomic_DNA"/>
</dbReference>
<evidence type="ECO:0000256" key="5">
    <source>
        <dbReference type="ARBA" id="ARBA00023040"/>
    </source>
</evidence>
<dbReference type="PANTHER" id="PTHR24246:SF27">
    <property type="entry name" value="ADENOSINE RECEPTOR, ISOFORM A"/>
    <property type="match status" value="1"/>
</dbReference>
<evidence type="ECO:0000256" key="6">
    <source>
        <dbReference type="ARBA" id="ARBA00023136"/>
    </source>
</evidence>
<evidence type="ECO:0000256" key="3">
    <source>
        <dbReference type="ARBA" id="ARBA00022692"/>
    </source>
</evidence>
<keyword evidence="2" id="KW-1003">Cell membrane</keyword>
<evidence type="ECO:0000313" key="15">
    <source>
        <dbReference type="Proteomes" id="UP001159427"/>
    </source>
</evidence>